<organism evidence="1">
    <name type="scientific">Hexamita inflata</name>
    <dbReference type="NCBI Taxonomy" id="28002"/>
    <lineage>
        <taxon>Eukaryota</taxon>
        <taxon>Metamonada</taxon>
        <taxon>Diplomonadida</taxon>
        <taxon>Hexamitidae</taxon>
        <taxon>Hexamitinae</taxon>
        <taxon>Hexamita</taxon>
    </lineage>
</organism>
<comment type="caution">
    <text evidence="1">The sequence shown here is derived from an EMBL/GenBank/DDBJ whole genome shotgun (WGS) entry which is preliminary data.</text>
</comment>
<keyword evidence="3" id="KW-1185">Reference proteome</keyword>
<accession>A0AA86PJH3</accession>
<protein>
    <submittedName>
        <fullName evidence="2">Hypothetical_protein</fullName>
    </submittedName>
</protein>
<dbReference type="EMBL" id="CATOUU010000643">
    <property type="protein sequence ID" value="CAI9936965.1"/>
    <property type="molecule type" value="Genomic_DNA"/>
</dbReference>
<evidence type="ECO:0000313" key="2">
    <source>
        <dbReference type="EMBL" id="CAL6041616.1"/>
    </source>
</evidence>
<sequence length="126" mass="14227">MVLNITEWACEQTSLFISRFVKNCLNTGKLLQYLTQNQMEVLPCLVYSTANECVTVELQEPLELFKPETGKYASTLANSSEELSEHMSTLLTQLNVNVSEINGAESYCVDTVEISNNLKFMFTNEI</sequence>
<dbReference type="AlphaFoldDB" id="A0AA86PJH3"/>
<evidence type="ECO:0000313" key="1">
    <source>
        <dbReference type="EMBL" id="CAI9936965.1"/>
    </source>
</evidence>
<proteinExistence type="predicted"/>
<reference evidence="1" key="1">
    <citation type="submission" date="2023-06" db="EMBL/GenBank/DDBJ databases">
        <authorList>
            <person name="Kurt Z."/>
        </authorList>
    </citation>
    <scope>NUCLEOTIDE SEQUENCE</scope>
</reference>
<dbReference type="Proteomes" id="UP001642409">
    <property type="component" value="Unassembled WGS sequence"/>
</dbReference>
<evidence type="ECO:0000313" key="3">
    <source>
        <dbReference type="Proteomes" id="UP001642409"/>
    </source>
</evidence>
<name>A0AA86PJH3_9EUKA</name>
<reference evidence="2 3" key="2">
    <citation type="submission" date="2024-07" db="EMBL/GenBank/DDBJ databases">
        <authorList>
            <person name="Akdeniz Z."/>
        </authorList>
    </citation>
    <scope>NUCLEOTIDE SEQUENCE [LARGE SCALE GENOMIC DNA]</scope>
</reference>
<gene>
    <name evidence="1" type="ORF">HINF_LOCUS24610</name>
    <name evidence="2" type="ORF">HINF_LOCUS39197</name>
</gene>
<dbReference type="EMBL" id="CAXDID020000151">
    <property type="protein sequence ID" value="CAL6041616.1"/>
    <property type="molecule type" value="Genomic_DNA"/>
</dbReference>